<protein>
    <submittedName>
        <fullName evidence="5">Crp/Fnr family transcriptional regulator</fullName>
    </submittedName>
</protein>
<feature type="domain" description="HTH crp-type" evidence="4">
    <location>
        <begin position="153"/>
        <end position="214"/>
    </location>
</feature>
<dbReference type="SUPFAM" id="SSF51206">
    <property type="entry name" value="cAMP-binding domain-like"/>
    <property type="match status" value="1"/>
</dbReference>
<evidence type="ECO:0000256" key="2">
    <source>
        <dbReference type="ARBA" id="ARBA00023125"/>
    </source>
</evidence>
<dbReference type="Pfam" id="PF13545">
    <property type="entry name" value="HTH_Crp_2"/>
    <property type="match status" value="1"/>
</dbReference>
<dbReference type="Pfam" id="PF00027">
    <property type="entry name" value="cNMP_binding"/>
    <property type="match status" value="1"/>
</dbReference>
<dbReference type="RefSeq" id="WP_210806141.1">
    <property type="nucleotide sequence ID" value="NZ_JAGQDG010000001.1"/>
</dbReference>
<gene>
    <name evidence="5" type="ORF">KAK11_03395</name>
</gene>
<dbReference type="InterPro" id="IPR014710">
    <property type="entry name" value="RmlC-like_jellyroll"/>
</dbReference>
<evidence type="ECO:0000313" key="5">
    <source>
        <dbReference type="EMBL" id="MBQ0934361.1"/>
    </source>
</evidence>
<reference evidence="5 6" key="1">
    <citation type="submission" date="2021-04" db="EMBL/GenBank/DDBJ databases">
        <title>The genome sequence of type strain Ideonella paludis KCTC 32238.</title>
        <authorList>
            <person name="Liu Y."/>
        </authorList>
    </citation>
    <scope>NUCLEOTIDE SEQUENCE [LARGE SCALE GENOMIC DNA]</scope>
    <source>
        <strain evidence="5 6">KCTC 32238</strain>
    </source>
</reference>
<dbReference type="CDD" id="cd00038">
    <property type="entry name" value="CAP_ED"/>
    <property type="match status" value="1"/>
</dbReference>
<dbReference type="InterPro" id="IPR036390">
    <property type="entry name" value="WH_DNA-bd_sf"/>
</dbReference>
<dbReference type="InterPro" id="IPR036388">
    <property type="entry name" value="WH-like_DNA-bd_sf"/>
</dbReference>
<dbReference type="Proteomes" id="UP000672097">
    <property type="component" value="Unassembled WGS sequence"/>
</dbReference>
<evidence type="ECO:0000256" key="1">
    <source>
        <dbReference type="ARBA" id="ARBA00023015"/>
    </source>
</evidence>
<dbReference type="PANTHER" id="PTHR24567:SF74">
    <property type="entry name" value="HTH-TYPE TRANSCRIPTIONAL REGULATOR ARCR"/>
    <property type="match status" value="1"/>
</dbReference>
<keyword evidence="2" id="KW-0238">DNA-binding</keyword>
<dbReference type="Gene3D" id="2.60.120.10">
    <property type="entry name" value="Jelly Rolls"/>
    <property type="match status" value="1"/>
</dbReference>
<name>A0ABS5DT96_9BURK</name>
<keyword evidence="6" id="KW-1185">Reference proteome</keyword>
<evidence type="ECO:0000259" key="4">
    <source>
        <dbReference type="PROSITE" id="PS51063"/>
    </source>
</evidence>
<dbReference type="InterPro" id="IPR000595">
    <property type="entry name" value="cNMP-bd_dom"/>
</dbReference>
<evidence type="ECO:0000256" key="3">
    <source>
        <dbReference type="ARBA" id="ARBA00023163"/>
    </source>
</evidence>
<evidence type="ECO:0000313" key="6">
    <source>
        <dbReference type="Proteomes" id="UP000672097"/>
    </source>
</evidence>
<dbReference type="EMBL" id="JAGQDG010000001">
    <property type="protein sequence ID" value="MBQ0934361.1"/>
    <property type="molecule type" value="Genomic_DNA"/>
</dbReference>
<sequence>MSTTPDLLARLLPLYPALSQLSAPVLEEVLAQHVLPIQAPAGTVLFDEGSPCQGFPLVLSGDIKVARGSPQGRSLELYRVTPGEVCVASTSCLFGHQSFSVHGLTASPTELLLIDKVGFERWVAEPAFRAFVFGVFGDRLADLMALAEAVAFQRLDQRLATCLLGRGSPITTTHQALADELGTVREMVTRLLKRFEQAGWLQLGRERITVVDAKALRDLAQGPV</sequence>
<dbReference type="InterPro" id="IPR018490">
    <property type="entry name" value="cNMP-bd_dom_sf"/>
</dbReference>
<dbReference type="Gene3D" id="1.10.10.10">
    <property type="entry name" value="Winged helix-like DNA-binding domain superfamily/Winged helix DNA-binding domain"/>
    <property type="match status" value="1"/>
</dbReference>
<proteinExistence type="predicted"/>
<dbReference type="PANTHER" id="PTHR24567">
    <property type="entry name" value="CRP FAMILY TRANSCRIPTIONAL REGULATORY PROTEIN"/>
    <property type="match status" value="1"/>
</dbReference>
<dbReference type="InterPro" id="IPR050397">
    <property type="entry name" value="Env_Response_Regulators"/>
</dbReference>
<keyword evidence="1" id="KW-0805">Transcription regulation</keyword>
<dbReference type="PROSITE" id="PS51063">
    <property type="entry name" value="HTH_CRP_2"/>
    <property type="match status" value="1"/>
</dbReference>
<dbReference type="SMART" id="SM00419">
    <property type="entry name" value="HTH_CRP"/>
    <property type="match status" value="1"/>
</dbReference>
<comment type="caution">
    <text evidence="5">The sequence shown here is derived from an EMBL/GenBank/DDBJ whole genome shotgun (WGS) entry which is preliminary data.</text>
</comment>
<accession>A0ABS5DT96</accession>
<organism evidence="5 6">
    <name type="scientific">Ideonella paludis</name>
    <dbReference type="NCBI Taxonomy" id="1233411"/>
    <lineage>
        <taxon>Bacteria</taxon>
        <taxon>Pseudomonadati</taxon>
        <taxon>Pseudomonadota</taxon>
        <taxon>Betaproteobacteria</taxon>
        <taxon>Burkholderiales</taxon>
        <taxon>Sphaerotilaceae</taxon>
        <taxon>Ideonella</taxon>
    </lineage>
</organism>
<keyword evidence="3" id="KW-0804">Transcription</keyword>
<dbReference type="SUPFAM" id="SSF46785">
    <property type="entry name" value="Winged helix' DNA-binding domain"/>
    <property type="match status" value="1"/>
</dbReference>
<dbReference type="InterPro" id="IPR012318">
    <property type="entry name" value="HTH_CRP"/>
</dbReference>